<evidence type="ECO:0000313" key="2">
    <source>
        <dbReference type="Proteomes" id="UP000696280"/>
    </source>
</evidence>
<dbReference type="EMBL" id="CAJVRL010000123">
    <property type="protein sequence ID" value="CAG8961998.1"/>
    <property type="molecule type" value="Genomic_DNA"/>
</dbReference>
<evidence type="ECO:0000313" key="1">
    <source>
        <dbReference type="EMBL" id="CAG8961998.1"/>
    </source>
</evidence>
<sequence length="210" mass="23806">MDQEAFDSHNIIEISSPRVADRMRHEVDRRLEQLWGNYKAFANTRKVSHLFSLTVSEFFGIKARQMAKNFDMVWEALYTCGAADALMNKTLPVHIRRQYELAYNIHRPRGVELINAAIGRHSEDRARGVKLEVLPLYYAIFLLHASGACRSGYDEIALAERAFEYFDTLTDEFPLKIKVIDQSGSNGGWKVQMLVGPQSPANVVTVAKGT</sequence>
<dbReference type="OrthoDB" id="3783430at2759"/>
<keyword evidence="2" id="KW-1185">Reference proteome</keyword>
<dbReference type="Proteomes" id="UP000696280">
    <property type="component" value="Unassembled WGS sequence"/>
</dbReference>
<gene>
    <name evidence="1" type="ORF">HYFRA_00014106</name>
</gene>
<organism evidence="1 2">
    <name type="scientific">Hymenoscyphus fraxineus</name>
    <dbReference type="NCBI Taxonomy" id="746836"/>
    <lineage>
        <taxon>Eukaryota</taxon>
        <taxon>Fungi</taxon>
        <taxon>Dikarya</taxon>
        <taxon>Ascomycota</taxon>
        <taxon>Pezizomycotina</taxon>
        <taxon>Leotiomycetes</taxon>
        <taxon>Helotiales</taxon>
        <taxon>Helotiaceae</taxon>
        <taxon>Hymenoscyphus</taxon>
    </lineage>
</organism>
<name>A0A9N9LCF9_9HELO</name>
<dbReference type="AlphaFoldDB" id="A0A9N9LCF9"/>
<comment type="caution">
    <text evidence="1">The sequence shown here is derived from an EMBL/GenBank/DDBJ whole genome shotgun (WGS) entry which is preliminary data.</text>
</comment>
<protein>
    <submittedName>
        <fullName evidence="1">Uncharacterized protein</fullName>
    </submittedName>
</protein>
<proteinExistence type="predicted"/>
<reference evidence="1" key="1">
    <citation type="submission" date="2021-07" db="EMBL/GenBank/DDBJ databases">
        <authorList>
            <person name="Durling M."/>
        </authorList>
    </citation>
    <scope>NUCLEOTIDE SEQUENCE</scope>
</reference>
<accession>A0A9N9LCF9</accession>